<protein>
    <submittedName>
        <fullName evidence="1">Uncharacterized protein</fullName>
    </submittedName>
</protein>
<evidence type="ECO:0000313" key="1">
    <source>
        <dbReference type="EMBL" id="GIY08117.1"/>
    </source>
</evidence>
<dbReference type="AlphaFoldDB" id="A0AAV4QIQ4"/>
<keyword evidence="2" id="KW-1185">Reference proteome</keyword>
<comment type="caution">
    <text evidence="1">The sequence shown here is derived from an EMBL/GenBank/DDBJ whole genome shotgun (WGS) entry which is preliminary data.</text>
</comment>
<sequence>MVFQIAKQCTESTTLTCREIVGILRFLDRCGIFIQISLTEKEIVEFVCESFTNVSYGKGNSGIRDLSLCPWQIRLLQCHQTPTTDGDVIDTLTGGCGLARRESDNPLRMVCRRIRYHLRPGGRARGTESVL</sequence>
<reference evidence="1 2" key="1">
    <citation type="submission" date="2021-06" db="EMBL/GenBank/DDBJ databases">
        <title>Caerostris extrusa draft genome.</title>
        <authorList>
            <person name="Kono N."/>
            <person name="Arakawa K."/>
        </authorList>
    </citation>
    <scope>NUCLEOTIDE SEQUENCE [LARGE SCALE GENOMIC DNA]</scope>
</reference>
<accession>A0AAV4QIQ4</accession>
<evidence type="ECO:0000313" key="2">
    <source>
        <dbReference type="Proteomes" id="UP001054945"/>
    </source>
</evidence>
<gene>
    <name evidence="1" type="ORF">CEXT_82371</name>
</gene>
<proteinExistence type="predicted"/>
<dbReference type="Proteomes" id="UP001054945">
    <property type="component" value="Unassembled WGS sequence"/>
</dbReference>
<name>A0AAV4QIQ4_CAEEX</name>
<dbReference type="EMBL" id="BPLR01006203">
    <property type="protein sequence ID" value="GIY08117.1"/>
    <property type="molecule type" value="Genomic_DNA"/>
</dbReference>
<organism evidence="1 2">
    <name type="scientific">Caerostris extrusa</name>
    <name type="common">Bark spider</name>
    <name type="synonym">Caerostris bankana</name>
    <dbReference type="NCBI Taxonomy" id="172846"/>
    <lineage>
        <taxon>Eukaryota</taxon>
        <taxon>Metazoa</taxon>
        <taxon>Ecdysozoa</taxon>
        <taxon>Arthropoda</taxon>
        <taxon>Chelicerata</taxon>
        <taxon>Arachnida</taxon>
        <taxon>Araneae</taxon>
        <taxon>Araneomorphae</taxon>
        <taxon>Entelegynae</taxon>
        <taxon>Araneoidea</taxon>
        <taxon>Araneidae</taxon>
        <taxon>Caerostris</taxon>
    </lineage>
</organism>